<dbReference type="PANTHER" id="PTHR43078">
    <property type="entry name" value="UDP-GLUCURONIC ACID DECARBOXYLASE-RELATED"/>
    <property type="match status" value="1"/>
</dbReference>
<comment type="cofactor">
    <cofactor evidence="1">
        <name>NAD(+)</name>
        <dbReference type="ChEBI" id="CHEBI:57540"/>
    </cofactor>
</comment>
<sequence>MTHSDDHVEHNTPPPTPVSPVSIISREKVTEPQHGQLPRQIQECTIQRILVTGGAGFIGIHLCRKLLEKGHEVICLDNFFTSQRSNVLELQTLYPNFEFVRHDVTEPYVCEVDQIYNLACPASPVHYQYNPVKTVKVSFMGAINVLGLAKRVKARVFQASTSEVYGDPEVSPQVESYLGNVDCTGVRACYDEGKRVAETLFFEYHRTLNVDIRVARIFNTYGPGMHPYDGRVVSNFIMQALQGEDVTIYGSGDQTRSFCFVDDLVEAIVRFMSCSTCVGPMNLGNPHEMTIHQLAEMIIRLTNSKSRLVFRDLPNNDPKLRKPDITLAKTHLDWSPHVCIEEGLMRTIAYFRSLDLSKHKRPTNNTAHRKSEMANQTQAARS</sequence>
<name>A0AAV0UW07_9STRA</name>
<evidence type="ECO:0000256" key="15">
    <source>
        <dbReference type="ARBA" id="ARBA00023239"/>
    </source>
</evidence>
<evidence type="ECO:0000256" key="7">
    <source>
        <dbReference type="ARBA" id="ARBA00022490"/>
    </source>
</evidence>
<evidence type="ECO:0000256" key="5">
    <source>
        <dbReference type="ARBA" id="ARBA00007505"/>
    </source>
</evidence>
<keyword evidence="9" id="KW-0210">Decarboxylase</keyword>
<keyword evidence="20" id="KW-1185">Reference proteome</keyword>
<dbReference type="Gene3D" id="3.40.50.720">
    <property type="entry name" value="NAD(P)-binding Rossmann-like Domain"/>
    <property type="match status" value="1"/>
</dbReference>
<dbReference type="GO" id="GO:0042732">
    <property type="term" value="P:D-xylose metabolic process"/>
    <property type="evidence" value="ECO:0007669"/>
    <property type="project" value="InterPro"/>
</dbReference>
<keyword evidence="13" id="KW-0333">Golgi apparatus</keyword>
<dbReference type="AlphaFoldDB" id="A0AAV0UW07"/>
<evidence type="ECO:0000256" key="8">
    <source>
        <dbReference type="ARBA" id="ARBA00022692"/>
    </source>
</evidence>
<keyword evidence="7" id="KW-0963">Cytoplasm</keyword>
<proteinExistence type="inferred from homology"/>
<evidence type="ECO:0000256" key="16">
    <source>
        <dbReference type="ARBA" id="ARBA00051601"/>
    </source>
</evidence>
<comment type="similarity">
    <text evidence="5">Belongs to the NAD(P)-dependent epimerase/dehydratase family. UDP-glucuronic acid decarboxylase subfamily.</text>
</comment>
<keyword evidence="10" id="KW-0735">Signal-anchor</keyword>
<dbReference type="Pfam" id="PF16363">
    <property type="entry name" value="GDP_Man_Dehyd"/>
    <property type="match status" value="1"/>
</dbReference>
<dbReference type="InterPro" id="IPR016040">
    <property type="entry name" value="NAD(P)-bd_dom"/>
</dbReference>
<comment type="catalytic activity">
    <reaction evidence="16">
        <text>UDP-alpha-D-glucuronate + H(+) = UDP-alpha-D-xylose + CO2</text>
        <dbReference type="Rhea" id="RHEA:23916"/>
        <dbReference type="ChEBI" id="CHEBI:15378"/>
        <dbReference type="ChEBI" id="CHEBI:16526"/>
        <dbReference type="ChEBI" id="CHEBI:57632"/>
        <dbReference type="ChEBI" id="CHEBI:58052"/>
        <dbReference type="EC" id="4.1.1.35"/>
    </reaction>
</comment>
<dbReference type="SUPFAM" id="SSF51735">
    <property type="entry name" value="NAD(P)-binding Rossmann-fold domains"/>
    <property type="match status" value="1"/>
</dbReference>
<evidence type="ECO:0000256" key="9">
    <source>
        <dbReference type="ARBA" id="ARBA00022793"/>
    </source>
</evidence>
<evidence type="ECO:0000256" key="2">
    <source>
        <dbReference type="ARBA" id="ARBA00004447"/>
    </source>
</evidence>
<reference evidence="19" key="1">
    <citation type="submission" date="2022-12" db="EMBL/GenBank/DDBJ databases">
        <authorList>
            <person name="Webb A."/>
        </authorList>
    </citation>
    <scope>NUCLEOTIDE SEQUENCE</scope>
    <source>
        <strain evidence="19">Pd1</strain>
    </source>
</reference>
<evidence type="ECO:0000313" key="20">
    <source>
        <dbReference type="Proteomes" id="UP001162029"/>
    </source>
</evidence>
<evidence type="ECO:0000256" key="11">
    <source>
        <dbReference type="ARBA" id="ARBA00022989"/>
    </source>
</evidence>
<dbReference type="GO" id="GO:0070403">
    <property type="term" value="F:NAD+ binding"/>
    <property type="evidence" value="ECO:0007669"/>
    <property type="project" value="InterPro"/>
</dbReference>
<evidence type="ECO:0000256" key="14">
    <source>
        <dbReference type="ARBA" id="ARBA00023136"/>
    </source>
</evidence>
<dbReference type="CDD" id="cd05230">
    <property type="entry name" value="UGD_SDR_e"/>
    <property type="match status" value="1"/>
</dbReference>
<feature type="domain" description="NAD(P)-binding" evidence="18">
    <location>
        <begin position="50"/>
        <end position="345"/>
    </location>
</feature>
<evidence type="ECO:0000256" key="10">
    <source>
        <dbReference type="ARBA" id="ARBA00022968"/>
    </source>
</evidence>
<evidence type="ECO:0000259" key="18">
    <source>
        <dbReference type="Pfam" id="PF16363"/>
    </source>
</evidence>
<dbReference type="GO" id="GO:0032580">
    <property type="term" value="C:Golgi cisterna membrane"/>
    <property type="evidence" value="ECO:0007669"/>
    <property type="project" value="UniProtKB-SubCell"/>
</dbReference>
<gene>
    <name evidence="19" type="ORF">PDE001_LOCUS7708</name>
</gene>
<protein>
    <recommendedName>
        <fullName evidence="6">UDP-glucuronate decarboxylase</fullName>
        <ecNumber evidence="6">4.1.1.35</ecNumber>
    </recommendedName>
</protein>
<dbReference type="FunFam" id="3.40.50.720:FF:000150">
    <property type="entry name" value="UDP-glucuronic acid decarboxylase 6"/>
    <property type="match status" value="1"/>
</dbReference>
<dbReference type="EMBL" id="CANTFM010001565">
    <property type="protein sequence ID" value="CAI5741125.1"/>
    <property type="molecule type" value="Genomic_DNA"/>
</dbReference>
<organism evidence="19 20">
    <name type="scientific">Peronospora destructor</name>
    <dbReference type="NCBI Taxonomy" id="86335"/>
    <lineage>
        <taxon>Eukaryota</taxon>
        <taxon>Sar</taxon>
        <taxon>Stramenopiles</taxon>
        <taxon>Oomycota</taxon>
        <taxon>Peronosporomycetes</taxon>
        <taxon>Peronosporales</taxon>
        <taxon>Peronosporaceae</taxon>
        <taxon>Peronospora</taxon>
    </lineage>
</organism>
<dbReference type="PANTHER" id="PTHR43078:SF6">
    <property type="entry name" value="UDP-GLUCURONIC ACID DECARBOXYLASE 1"/>
    <property type="match status" value="1"/>
</dbReference>
<feature type="compositionally biased region" description="Polar residues" evidence="17">
    <location>
        <begin position="373"/>
        <end position="382"/>
    </location>
</feature>
<keyword evidence="12" id="KW-0520">NAD</keyword>
<dbReference type="Proteomes" id="UP001162029">
    <property type="component" value="Unassembled WGS sequence"/>
</dbReference>
<keyword evidence="14" id="KW-0472">Membrane</keyword>
<feature type="compositionally biased region" description="Basic and acidic residues" evidence="17">
    <location>
        <begin position="1"/>
        <end position="10"/>
    </location>
</feature>
<keyword evidence="8" id="KW-0812">Transmembrane</keyword>
<keyword evidence="11" id="KW-1133">Transmembrane helix</keyword>
<evidence type="ECO:0000313" key="19">
    <source>
        <dbReference type="EMBL" id="CAI5741125.1"/>
    </source>
</evidence>
<accession>A0AAV0UW07</accession>
<dbReference type="GO" id="GO:0048040">
    <property type="term" value="F:UDP-glucuronate decarboxylase activity"/>
    <property type="evidence" value="ECO:0007669"/>
    <property type="project" value="UniProtKB-EC"/>
</dbReference>
<evidence type="ECO:0000256" key="3">
    <source>
        <dbReference type="ARBA" id="ARBA00004496"/>
    </source>
</evidence>
<comment type="pathway">
    <text evidence="4">Nucleotide-sugar biosynthesis; UDP-alpha-D-xylose biosynthesis; UDP-alpha-D-xylose from UDP-alpha-D-glucuronate: step 1/1.</text>
</comment>
<keyword evidence="15" id="KW-0456">Lyase</keyword>
<evidence type="ECO:0000256" key="6">
    <source>
        <dbReference type="ARBA" id="ARBA00012290"/>
    </source>
</evidence>
<dbReference type="InterPro" id="IPR044516">
    <property type="entry name" value="UXS-like"/>
</dbReference>
<evidence type="ECO:0000256" key="13">
    <source>
        <dbReference type="ARBA" id="ARBA00023034"/>
    </source>
</evidence>
<dbReference type="InterPro" id="IPR036291">
    <property type="entry name" value="NAD(P)-bd_dom_sf"/>
</dbReference>
<evidence type="ECO:0000256" key="1">
    <source>
        <dbReference type="ARBA" id="ARBA00001911"/>
    </source>
</evidence>
<feature type="region of interest" description="Disordered" evidence="17">
    <location>
        <begin position="359"/>
        <end position="382"/>
    </location>
</feature>
<evidence type="ECO:0000256" key="4">
    <source>
        <dbReference type="ARBA" id="ARBA00005100"/>
    </source>
</evidence>
<comment type="caution">
    <text evidence="19">The sequence shown here is derived from an EMBL/GenBank/DDBJ whole genome shotgun (WGS) entry which is preliminary data.</text>
</comment>
<dbReference type="EC" id="4.1.1.35" evidence="6"/>
<evidence type="ECO:0000256" key="17">
    <source>
        <dbReference type="SAM" id="MobiDB-lite"/>
    </source>
</evidence>
<feature type="region of interest" description="Disordered" evidence="17">
    <location>
        <begin position="1"/>
        <end position="22"/>
    </location>
</feature>
<comment type="subcellular location">
    <subcellularLocation>
        <location evidence="3">Cytoplasm</location>
    </subcellularLocation>
    <subcellularLocation>
        <location evidence="2">Golgi apparatus</location>
        <location evidence="2">Golgi stack membrane</location>
        <topology evidence="2">Single-pass type II membrane protein</topology>
    </subcellularLocation>
</comment>
<evidence type="ECO:0000256" key="12">
    <source>
        <dbReference type="ARBA" id="ARBA00023027"/>
    </source>
</evidence>